<organism evidence="1">
    <name type="scientific">marine sediment metagenome</name>
    <dbReference type="NCBI Taxonomy" id="412755"/>
    <lineage>
        <taxon>unclassified sequences</taxon>
        <taxon>metagenomes</taxon>
        <taxon>ecological metagenomes</taxon>
    </lineage>
</organism>
<reference evidence="1" key="1">
    <citation type="journal article" date="2015" name="Nature">
        <title>Complex archaea that bridge the gap between prokaryotes and eukaryotes.</title>
        <authorList>
            <person name="Spang A."/>
            <person name="Saw J.H."/>
            <person name="Jorgensen S.L."/>
            <person name="Zaremba-Niedzwiedzka K."/>
            <person name="Martijn J."/>
            <person name="Lind A.E."/>
            <person name="van Eijk R."/>
            <person name="Schleper C."/>
            <person name="Guy L."/>
            <person name="Ettema T.J."/>
        </authorList>
    </citation>
    <scope>NUCLEOTIDE SEQUENCE</scope>
</reference>
<evidence type="ECO:0008006" key="2">
    <source>
        <dbReference type="Google" id="ProtNLM"/>
    </source>
</evidence>
<dbReference type="AlphaFoldDB" id="A0A0F9VU50"/>
<dbReference type="Gene3D" id="2.60.120.1390">
    <property type="match status" value="1"/>
</dbReference>
<evidence type="ECO:0000313" key="1">
    <source>
        <dbReference type="EMBL" id="KKO03453.1"/>
    </source>
</evidence>
<accession>A0A0F9VU50</accession>
<dbReference type="InterPro" id="IPR021345">
    <property type="entry name" value="DUF2961"/>
</dbReference>
<name>A0A0F9VU50_9ZZZZ</name>
<protein>
    <recommendedName>
        <fullName evidence="2">DUF2961 domain-containing protein</fullName>
    </recommendedName>
</protein>
<gene>
    <name evidence="1" type="ORF">LCGC14_0093770</name>
</gene>
<comment type="caution">
    <text evidence="1">The sequence shown here is derived from an EMBL/GenBank/DDBJ whole genome shotgun (WGS) entry which is preliminary data.</text>
</comment>
<dbReference type="Pfam" id="PF11175">
    <property type="entry name" value="DUF2961"/>
    <property type="match status" value="1"/>
</dbReference>
<dbReference type="EMBL" id="LAZR01000026">
    <property type="protein sequence ID" value="KKO03453.1"/>
    <property type="molecule type" value="Genomic_DNA"/>
</dbReference>
<proteinExistence type="predicted"/>
<sequence>MFNGLGMSLGNLPRLSNAVTRSISAENFNGEKGKGAMATEGLGAELARDLGQGWKVSPCVAVKAGETFTIADIDGPGAIQSMWLSGSIACMGPAARYYILRIYWDDQEQPSVECPAPDFFACPWGQYAQVNSVAVAVNPNRGYNCFWEMPFKKRCRMTLENRHHDDMVFYYQVNYTLTDVGDDVGYFHAQFRRTNPLPYKQEYTIVDGIAGKGHYAGTVMGWGLNGAGNWWGEGEIKFFMDGDKEFPTICGTGTEDYFGGAYDWDVDGKYVTFSGPFIGMHQVIQPDGLYVSQQRFAMYRWHVMDPIRFEQDLRVQIQALGLRDKARYLARQDDIASVAFWYQTLPTAPFPQLGSTDDLEII</sequence>